<evidence type="ECO:0000259" key="3">
    <source>
        <dbReference type="PROSITE" id="PS50994"/>
    </source>
</evidence>
<dbReference type="Pfam" id="PF00665">
    <property type="entry name" value="rve"/>
    <property type="match status" value="2"/>
</dbReference>
<dbReference type="InterPro" id="IPR012337">
    <property type="entry name" value="RNaseH-like_sf"/>
</dbReference>
<dbReference type="Gene3D" id="1.10.340.70">
    <property type="match status" value="1"/>
</dbReference>
<proteinExistence type="predicted"/>
<dbReference type="EMBL" id="JASPKY010000091">
    <property type="protein sequence ID" value="KAK9738072.1"/>
    <property type="molecule type" value="Genomic_DNA"/>
</dbReference>
<comment type="caution">
    <text evidence="4">The sequence shown here is derived from an EMBL/GenBank/DDBJ whole genome shotgun (WGS) entry which is preliminary data.</text>
</comment>
<dbReference type="AlphaFoldDB" id="A0AAW1LUA1"/>
<dbReference type="SUPFAM" id="SSF53098">
    <property type="entry name" value="Ribonuclease H-like"/>
    <property type="match status" value="2"/>
</dbReference>
<dbReference type="Pfam" id="PF17921">
    <property type="entry name" value="Integrase_H2C2"/>
    <property type="match status" value="1"/>
</dbReference>
<dbReference type="PROSITE" id="PS50994">
    <property type="entry name" value="INTEGRASE"/>
    <property type="match status" value="1"/>
</dbReference>
<reference evidence="4 5" key="1">
    <citation type="journal article" date="2024" name="BMC Genomics">
        <title>De novo assembly and annotation of Popillia japonica's genome with initial clues to its potential as an invasive pest.</title>
        <authorList>
            <person name="Cucini C."/>
            <person name="Boschi S."/>
            <person name="Funari R."/>
            <person name="Cardaioli E."/>
            <person name="Iannotti N."/>
            <person name="Marturano G."/>
            <person name="Paoli F."/>
            <person name="Bruttini M."/>
            <person name="Carapelli A."/>
            <person name="Frati F."/>
            <person name="Nardi F."/>
        </authorList>
    </citation>
    <scope>NUCLEOTIDE SEQUENCE [LARGE SCALE GENOMIC DNA]</scope>
    <source>
        <strain evidence="4">DMR45628</strain>
    </source>
</reference>
<dbReference type="InterPro" id="IPR001584">
    <property type="entry name" value="Integrase_cat-core"/>
</dbReference>
<feature type="domain" description="Integrase catalytic" evidence="3">
    <location>
        <begin position="194"/>
        <end position="257"/>
    </location>
</feature>
<protein>
    <recommendedName>
        <fullName evidence="1">RNA-directed DNA polymerase</fullName>
        <ecNumber evidence="1">2.7.7.49</ecNumber>
    </recommendedName>
</protein>
<dbReference type="InterPro" id="IPR036397">
    <property type="entry name" value="RNaseH_sf"/>
</dbReference>
<feature type="region of interest" description="Disordered" evidence="2">
    <location>
        <begin position="496"/>
        <end position="536"/>
    </location>
</feature>
<dbReference type="Proteomes" id="UP001458880">
    <property type="component" value="Unassembled WGS sequence"/>
</dbReference>
<sequence length="592" mass="67229">MKKRDLTPRIAIWVLRLQEYDFDIEHRCGGHMVHVDALSRHPTGEAKESDAAALTVLSLQDPKLVEIRNTLARQPQNNTEKQMHTDYKLNRNRLYRKTDSGTKWVVPKGIRWRVIKGCHDDMGHFGYDKTLEQLKQYYWFPKIAKKVRSYLSSCIECAYHKGKPEGQLYNIERVPIPFHTAHIDHLGPFPKTVKDTKTNNVIKLLEDVFSVFGPPDRLVSDRGAAFTSKTFESFCIDNDITHIKNATATPRANGQIEIKAVKDTKTNNVIKLLEDVFSVFGPPDRLVSDRGAAFTSKTFESFCIDNDITHIKNATATLPQRRLKVSASIMILRILKMLLRLLAQTYALNGTINKTTGQSAHTLLLSYKPRNALQNKLVLALLKEEPGNLDEIRGEALKKIQCMQEKQKEYFDKHHRPARHYQSGDLVLIYREPTATGESRKLRPRFKGPYQISKVLGRGVLLSDVPSAQRTQRKFESVYAADVLKPWCTLELEEEIEDNSSSSEAELLEEEPGSSSSEAELLEEEPGSGNSSGMIQKSSAETTLPYINPNSKFVSLCKDVTGYVCCPLETKNITSRNINFRSSYSVYYIRKC</sequence>
<dbReference type="PANTHER" id="PTHR37984">
    <property type="entry name" value="PROTEIN CBG26694"/>
    <property type="match status" value="1"/>
</dbReference>
<dbReference type="FunFam" id="1.10.340.70:FF:000005">
    <property type="entry name" value="Uncharacterized protein"/>
    <property type="match status" value="1"/>
</dbReference>
<gene>
    <name evidence="4" type="ORF">QE152_g10190</name>
</gene>
<dbReference type="GO" id="GO:0003676">
    <property type="term" value="F:nucleic acid binding"/>
    <property type="evidence" value="ECO:0007669"/>
    <property type="project" value="InterPro"/>
</dbReference>
<dbReference type="PANTHER" id="PTHR37984:SF5">
    <property type="entry name" value="PROTEIN NYNRIN-LIKE"/>
    <property type="match status" value="1"/>
</dbReference>
<dbReference type="Gene3D" id="3.30.420.10">
    <property type="entry name" value="Ribonuclease H-like superfamily/Ribonuclease H"/>
    <property type="match status" value="2"/>
</dbReference>
<dbReference type="EC" id="2.7.7.49" evidence="1"/>
<dbReference type="InterPro" id="IPR050951">
    <property type="entry name" value="Retrovirus_Pol_polyprotein"/>
</dbReference>
<dbReference type="InterPro" id="IPR041588">
    <property type="entry name" value="Integrase_H2C2"/>
</dbReference>
<evidence type="ECO:0000256" key="2">
    <source>
        <dbReference type="SAM" id="MobiDB-lite"/>
    </source>
</evidence>
<evidence type="ECO:0000313" key="4">
    <source>
        <dbReference type="EMBL" id="KAK9738072.1"/>
    </source>
</evidence>
<organism evidence="4 5">
    <name type="scientific">Popillia japonica</name>
    <name type="common">Japanese beetle</name>
    <dbReference type="NCBI Taxonomy" id="7064"/>
    <lineage>
        <taxon>Eukaryota</taxon>
        <taxon>Metazoa</taxon>
        <taxon>Ecdysozoa</taxon>
        <taxon>Arthropoda</taxon>
        <taxon>Hexapoda</taxon>
        <taxon>Insecta</taxon>
        <taxon>Pterygota</taxon>
        <taxon>Neoptera</taxon>
        <taxon>Endopterygota</taxon>
        <taxon>Coleoptera</taxon>
        <taxon>Polyphaga</taxon>
        <taxon>Scarabaeiformia</taxon>
        <taxon>Scarabaeidae</taxon>
        <taxon>Rutelinae</taxon>
        <taxon>Popillia</taxon>
    </lineage>
</organism>
<keyword evidence="5" id="KW-1185">Reference proteome</keyword>
<accession>A0AAW1LUA1</accession>
<dbReference type="GO" id="GO:0003964">
    <property type="term" value="F:RNA-directed DNA polymerase activity"/>
    <property type="evidence" value="ECO:0007669"/>
    <property type="project" value="UniProtKB-EC"/>
</dbReference>
<name>A0AAW1LUA1_POPJA</name>
<dbReference type="GO" id="GO:0015074">
    <property type="term" value="P:DNA integration"/>
    <property type="evidence" value="ECO:0007669"/>
    <property type="project" value="InterPro"/>
</dbReference>
<evidence type="ECO:0000313" key="5">
    <source>
        <dbReference type="Proteomes" id="UP001458880"/>
    </source>
</evidence>
<evidence type="ECO:0000256" key="1">
    <source>
        <dbReference type="ARBA" id="ARBA00012493"/>
    </source>
</evidence>